<reference evidence="3 4" key="1">
    <citation type="submission" date="2018-10" db="EMBL/GenBank/DDBJ databases">
        <title>Parasedimentitalea marina sp. nov., a psychrophilic bacterium isolated from deep seawater of the New Britain Trench.</title>
        <authorList>
            <person name="Cao J."/>
        </authorList>
    </citation>
    <scope>NUCLEOTIDE SEQUENCE [LARGE SCALE GENOMIC DNA]</scope>
    <source>
        <strain evidence="3 4">W43</strain>
    </source>
</reference>
<keyword evidence="4" id="KW-1185">Reference proteome</keyword>
<keyword evidence="2" id="KW-1133">Transmembrane helix</keyword>
<dbReference type="Proteomes" id="UP000283063">
    <property type="component" value="Chromosome"/>
</dbReference>
<feature type="transmembrane region" description="Helical" evidence="2">
    <location>
        <begin position="95"/>
        <end position="128"/>
    </location>
</feature>
<name>A0A3T0N629_9RHOB</name>
<feature type="compositionally biased region" description="Polar residues" evidence="1">
    <location>
        <begin position="69"/>
        <end position="78"/>
    </location>
</feature>
<evidence type="ECO:0000313" key="3">
    <source>
        <dbReference type="EMBL" id="AZV79506.1"/>
    </source>
</evidence>
<keyword evidence="2" id="KW-0472">Membrane</keyword>
<dbReference type="RefSeq" id="WP_127750089.1">
    <property type="nucleotide sequence ID" value="NZ_CP033219.1"/>
</dbReference>
<dbReference type="AlphaFoldDB" id="A0A3T0N629"/>
<protein>
    <submittedName>
        <fullName evidence="3">Uncharacterized protein</fullName>
    </submittedName>
</protein>
<dbReference type="OrthoDB" id="7709609at2"/>
<dbReference type="KEGG" id="sedi:EBB79_17610"/>
<sequence length="216" mass="23951">MTQSYQPDFDKLIQGQSHETSEAEIMAEVRKVMVAENVVHPEVAKSQPMSRLRRTFRSQPQEPHLTVPTEPQSPSATKTVARGGRGYQPRWSHNLLIFALAILIYSPMGVAAGVALTLAATVFLFWAVGSDRLATIGRACFGFYCRCLPAQADRVANWAGRVSDRLQALSDRLPSRLTQGLYIHSVATATVSDLDLVEPFDRLLVQRQGDRQTTVE</sequence>
<accession>A0A3T0N629</accession>
<dbReference type="EMBL" id="CP033219">
    <property type="protein sequence ID" value="AZV79506.1"/>
    <property type="molecule type" value="Genomic_DNA"/>
</dbReference>
<evidence type="ECO:0000313" key="4">
    <source>
        <dbReference type="Proteomes" id="UP000283063"/>
    </source>
</evidence>
<keyword evidence="2" id="KW-0812">Transmembrane</keyword>
<feature type="region of interest" description="Disordered" evidence="1">
    <location>
        <begin position="49"/>
        <end position="83"/>
    </location>
</feature>
<proteinExistence type="predicted"/>
<gene>
    <name evidence="3" type="ORF">EBB79_17610</name>
</gene>
<evidence type="ECO:0000256" key="2">
    <source>
        <dbReference type="SAM" id="Phobius"/>
    </source>
</evidence>
<organism evidence="3 4">
    <name type="scientific">Parasedimentitalea marina</name>
    <dbReference type="NCBI Taxonomy" id="2483033"/>
    <lineage>
        <taxon>Bacteria</taxon>
        <taxon>Pseudomonadati</taxon>
        <taxon>Pseudomonadota</taxon>
        <taxon>Alphaproteobacteria</taxon>
        <taxon>Rhodobacterales</taxon>
        <taxon>Paracoccaceae</taxon>
        <taxon>Parasedimentitalea</taxon>
    </lineage>
</organism>
<evidence type="ECO:0000256" key="1">
    <source>
        <dbReference type="SAM" id="MobiDB-lite"/>
    </source>
</evidence>